<dbReference type="PROSITE" id="PS50893">
    <property type="entry name" value="ABC_TRANSPORTER_2"/>
    <property type="match status" value="1"/>
</dbReference>
<reference evidence="10" key="1">
    <citation type="submission" date="2010-07" db="EMBL/GenBank/DDBJ databases">
        <authorList>
            <person name="Weinstock G."/>
            <person name="Sodergren E."/>
            <person name="Clifton S."/>
            <person name="Fulton L."/>
            <person name="Fulton B."/>
            <person name="Courtney L."/>
            <person name="Fronick C."/>
            <person name="Harrison M."/>
            <person name="Strong C."/>
            <person name="Farmer C."/>
            <person name="Delahaunty K."/>
            <person name="Markovic C."/>
            <person name="Hall O."/>
            <person name="Minx P."/>
            <person name="Tomlinson C."/>
            <person name="Mitreva M."/>
            <person name="Hou S."/>
            <person name="Chen J."/>
            <person name="Wollam A."/>
            <person name="Pepin K.H."/>
            <person name="Johnson M."/>
            <person name="Bhonagiri V."/>
            <person name="Zhang X."/>
            <person name="Suruliraj S."/>
            <person name="Warren W."/>
            <person name="Chinwalla A."/>
            <person name="Mardis E.R."/>
            <person name="Wilson R.K."/>
        </authorList>
    </citation>
    <scope>NUCLEOTIDE SEQUENCE [LARGE SCALE GENOMIC DNA]</scope>
    <source>
        <strain evidence="10">TX4248</strain>
    </source>
</reference>
<dbReference type="PANTHER" id="PTHR43166:SF36">
    <property type="entry name" value="METHIONINE IMPORT ATP-BINDING PROTEIN METN 2"/>
    <property type="match status" value="1"/>
</dbReference>
<dbReference type="Proteomes" id="UP000004846">
    <property type="component" value="Unassembled WGS sequence"/>
</dbReference>
<evidence type="ECO:0000313" key="10">
    <source>
        <dbReference type="Proteomes" id="UP000004846"/>
    </source>
</evidence>
<dbReference type="InterPro" id="IPR003439">
    <property type="entry name" value="ABC_transporter-like_ATP-bd"/>
</dbReference>
<feature type="domain" description="ABC transporter" evidence="8">
    <location>
        <begin position="21"/>
        <end position="260"/>
    </location>
</feature>
<keyword evidence="2" id="KW-1003">Cell membrane</keyword>
<dbReference type="InterPro" id="IPR045865">
    <property type="entry name" value="ACT-like_dom_sf"/>
</dbReference>
<dbReference type="InterPro" id="IPR041701">
    <property type="entry name" value="MetN_ABC"/>
</dbReference>
<comment type="caution">
    <text evidence="9">The sequence shown here is derived from an EMBL/GenBank/DDBJ whole genome shotgun (WGS) entry which is preliminary data.</text>
</comment>
<dbReference type="SMART" id="SM00382">
    <property type="entry name" value="AAA"/>
    <property type="match status" value="1"/>
</dbReference>
<keyword evidence="5" id="KW-1278">Translocase</keyword>
<dbReference type="GO" id="GO:0016887">
    <property type="term" value="F:ATP hydrolysis activity"/>
    <property type="evidence" value="ECO:0007669"/>
    <property type="project" value="InterPro"/>
</dbReference>
<proteinExistence type="predicted"/>
<keyword evidence="6" id="KW-0029">Amino-acid transport</keyword>
<evidence type="ECO:0000256" key="2">
    <source>
        <dbReference type="ARBA" id="ARBA00022475"/>
    </source>
</evidence>
<dbReference type="FunFam" id="3.40.50.300:FF:000032">
    <property type="entry name" value="Export ABC transporter ATP-binding protein"/>
    <property type="match status" value="1"/>
</dbReference>
<evidence type="ECO:0000256" key="3">
    <source>
        <dbReference type="ARBA" id="ARBA00022741"/>
    </source>
</evidence>
<dbReference type="EMBL" id="AEBR01000103">
    <property type="protein sequence ID" value="EFM81506.1"/>
    <property type="molecule type" value="Genomic_DNA"/>
</dbReference>
<evidence type="ECO:0000313" key="9">
    <source>
        <dbReference type="EMBL" id="EFM81506.1"/>
    </source>
</evidence>
<gene>
    <name evidence="9" type="ORF">HMPREF9498_02843</name>
</gene>
<dbReference type="SUPFAM" id="SSF55021">
    <property type="entry name" value="ACT-like"/>
    <property type="match status" value="1"/>
</dbReference>
<sequence>MRNLQNKKVEQKEEENKMALIELRHVKKEFSGKAGKVTALKDIDLTVESGDIYGIIGYSGAGKSTLVRLLNGLETPTEGEVEIQGQDIALLPNKELRNFRKKIGMIFQHFNLLWSRTVLENIMLPLEIAGVPKQNRKSRAEELIKLVGLEGRETAYPSQLSGGQKQRVGIARALANNPDILLCDEATSALDPQTTDEVLELLLKINQELNLTVVLITHEMHVIRKICNRVAVMEYGEIVEEGKVIDIFKKPQTEIAKRFIQQEADKNIEETELVVEEMLEQYPNGKIVRLLFHGEQAKLPIISHIVQEYQVEVSIIQGNIQQTKQGAVGSLYIQLLGEEQNILAAIEGLRKLRVETEVIGNE</sequence>
<keyword evidence="3" id="KW-0547">Nucleotide-binding</keyword>
<evidence type="ECO:0000259" key="8">
    <source>
        <dbReference type="PROSITE" id="PS50893"/>
    </source>
</evidence>
<keyword evidence="7" id="KW-0472">Membrane</keyword>
<evidence type="ECO:0000256" key="5">
    <source>
        <dbReference type="ARBA" id="ARBA00022967"/>
    </source>
</evidence>
<dbReference type="AlphaFoldDB" id="A0A125W2Z6"/>
<dbReference type="SUPFAM" id="SSF52540">
    <property type="entry name" value="P-loop containing nucleoside triphosphate hydrolases"/>
    <property type="match status" value="1"/>
</dbReference>
<evidence type="ECO:0000256" key="4">
    <source>
        <dbReference type="ARBA" id="ARBA00022840"/>
    </source>
</evidence>
<protein>
    <submittedName>
        <fullName evidence="9">ABC transporter, ATP-binding protein</fullName>
    </submittedName>
</protein>
<dbReference type="InterPro" id="IPR017871">
    <property type="entry name" value="ABC_transporter-like_CS"/>
</dbReference>
<dbReference type="HOGENOM" id="CLU_000604_1_3_9"/>
<dbReference type="GO" id="GO:0005524">
    <property type="term" value="F:ATP binding"/>
    <property type="evidence" value="ECO:0007669"/>
    <property type="project" value="UniProtKB-KW"/>
</dbReference>
<evidence type="ECO:0000256" key="6">
    <source>
        <dbReference type="ARBA" id="ARBA00022970"/>
    </source>
</evidence>
<dbReference type="Pfam" id="PF09383">
    <property type="entry name" value="NIL"/>
    <property type="match status" value="1"/>
</dbReference>
<dbReference type="PROSITE" id="PS00211">
    <property type="entry name" value="ABC_TRANSPORTER_1"/>
    <property type="match status" value="1"/>
</dbReference>
<name>A0A125W2Z6_ENTFL</name>
<dbReference type="InterPro" id="IPR018449">
    <property type="entry name" value="NIL_domain"/>
</dbReference>
<dbReference type="CDD" id="cd03258">
    <property type="entry name" value="ABC_MetN_methionine_transporter"/>
    <property type="match status" value="1"/>
</dbReference>
<dbReference type="GO" id="GO:0022857">
    <property type="term" value="F:transmembrane transporter activity"/>
    <property type="evidence" value="ECO:0007669"/>
    <property type="project" value="UniProtKB-ARBA"/>
</dbReference>
<dbReference type="Gene3D" id="3.30.70.260">
    <property type="match status" value="1"/>
</dbReference>
<dbReference type="InterPro" id="IPR003593">
    <property type="entry name" value="AAA+_ATPase"/>
</dbReference>
<dbReference type="Pfam" id="PF00005">
    <property type="entry name" value="ABC_tran"/>
    <property type="match status" value="1"/>
</dbReference>
<dbReference type="GO" id="GO:0006865">
    <property type="term" value="P:amino acid transport"/>
    <property type="evidence" value="ECO:0007669"/>
    <property type="project" value="UniProtKB-KW"/>
</dbReference>
<evidence type="ECO:0000256" key="7">
    <source>
        <dbReference type="ARBA" id="ARBA00023136"/>
    </source>
</evidence>
<dbReference type="PANTHER" id="PTHR43166">
    <property type="entry name" value="AMINO ACID IMPORT ATP-BINDING PROTEIN"/>
    <property type="match status" value="1"/>
</dbReference>
<dbReference type="InterPro" id="IPR027417">
    <property type="entry name" value="P-loop_NTPase"/>
</dbReference>
<dbReference type="Gene3D" id="3.40.50.300">
    <property type="entry name" value="P-loop containing nucleotide triphosphate hydrolases"/>
    <property type="match status" value="1"/>
</dbReference>
<organism evidence="9 10">
    <name type="scientific">Enterococcus faecalis TX4248</name>
    <dbReference type="NCBI Taxonomy" id="749495"/>
    <lineage>
        <taxon>Bacteria</taxon>
        <taxon>Bacillati</taxon>
        <taxon>Bacillota</taxon>
        <taxon>Bacilli</taxon>
        <taxon>Lactobacillales</taxon>
        <taxon>Enterococcaceae</taxon>
        <taxon>Enterococcus</taxon>
    </lineage>
</organism>
<dbReference type="InterPro" id="IPR050086">
    <property type="entry name" value="MetN_ABC_transporter-like"/>
</dbReference>
<dbReference type="SMART" id="SM00930">
    <property type="entry name" value="NIL"/>
    <property type="match status" value="1"/>
</dbReference>
<keyword evidence="4 9" id="KW-0067">ATP-binding</keyword>
<accession>A0A125W2Z6</accession>
<keyword evidence="1" id="KW-0813">Transport</keyword>
<dbReference type="GO" id="GO:0098796">
    <property type="term" value="C:membrane protein complex"/>
    <property type="evidence" value="ECO:0007669"/>
    <property type="project" value="UniProtKB-ARBA"/>
</dbReference>
<evidence type="ECO:0000256" key="1">
    <source>
        <dbReference type="ARBA" id="ARBA00022448"/>
    </source>
</evidence>